<dbReference type="GO" id="GO:0042273">
    <property type="term" value="P:ribosomal large subunit biogenesis"/>
    <property type="evidence" value="ECO:0007669"/>
    <property type="project" value="TreeGrafter"/>
</dbReference>
<geneLocation type="mitochondrion" evidence="7"/>
<feature type="compositionally biased region" description="Basic and acidic residues" evidence="4">
    <location>
        <begin position="266"/>
        <end position="286"/>
    </location>
</feature>
<dbReference type="GO" id="GO:0003723">
    <property type="term" value="F:RNA binding"/>
    <property type="evidence" value="ECO:0007669"/>
    <property type="project" value="TreeGrafter"/>
</dbReference>
<evidence type="ECO:0000256" key="1">
    <source>
        <dbReference type="ARBA" id="ARBA00004123"/>
    </source>
</evidence>
<dbReference type="EMBL" id="OVEO01000003">
    <property type="protein sequence ID" value="SPQ94567.1"/>
    <property type="molecule type" value="Genomic_DNA"/>
</dbReference>
<feature type="region of interest" description="Disordered" evidence="4">
    <location>
        <begin position="112"/>
        <end position="193"/>
    </location>
</feature>
<proteinExistence type="inferred from homology"/>
<comment type="similarity">
    <text evidence="2">Belongs to the SURF6 family.</text>
</comment>
<dbReference type="GO" id="GO:0042274">
    <property type="term" value="P:ribosomal small subunit biogenesis"/>
    <property type="evidence" value="ECO:0007669"/>
    <property type="project" value="TreeGrafter"/>
</dbReference>
<keyword evidence="8" id="KW-1185">Reference proteome</keyword>
<feature type="domain" description="Ribosomal RNA-processing protein 14/surfeit locus protein 6 C-terminal" evidence="5">
    <location>
        <begin position="110"/>
        <end position="278"/>
    </location>
</feature>
<keyword evidence="7" id="KW-0496">Mitochondrion</keyword>
<evidence type="ECO:0000256" key="3">
    <source>
        <dbReference type="ARBA" id="ARBA00023242"/>
    </source>
</evidence>
<evidence type="ECO:0000313" key="9">
    <source>
        <dbReference type="Proteomes" id="UP000290189"/>
    </source>
</evidence>
<dbReference type="GO" id="GO:0005730">
    <property type="term" value="C:nucleolus"/>
    <property type="evidence" value="ECO:0007669"/>
    <property type="project" value="TreeGrafter"/>
</dbReference>
<gene>
    <name evidence="6" type="ORF">PBRA_005117</name>
    <name evidence="7" type="ORF">PLBR_LOCUS1782</name>
</gene>
<dbReference type="STRING" id="37360.A0A0G4IMH1"/>
<dbReference type="InterPro" id="IPR007019">
    <property type="entry name" value="SURF6"/>
</dbReference>
<dbReference type="Proteomes" id="UP000290189">
    <property type="component" value="Unassembled WGS sequence"/>
</dbReference>
<reference evidence="6 8" key="1">
    <citation type="submission" date="2015-02" db="EMBL/GenBank/DDBJ databases">
        <authorList>
            <person name="Chooi Y.-H."/>
        </authorList>
    </citation>
    <scope>NUCLEOTIDE SEQUENCE [LARGE SCALE GENOMIC DNA]</scope>
    <source>
        <strain evidence="6">E3</strain>
    </source>
</reference>
<feature type="compositionally biased region" description="Basic and acidic residues" evidence="4">
    <location>
        <begin position="112"/>
        <end position="122"/>
    </location>
</feature>
<dbReference type="Pfam" id="PF04935">
    <property type="entry name" value="SURF6"/>
    <property type="match status" value="1"/>
</dbReference>
<dbReference type="EMBL" id="CDSF01000068">
    <property type="protein sequence ID" value="CEO96508.1"/>
    <property type="molecule type" value="Genomic_DNA"/>
</dbReference>
<evidence type="ECO:0000256" key="4">
    <source>
        <dbReference type="SAM" id="MobiDB-lite"/>
    </source>
</evidence>
<evidence type="ECO:0000313" key="8">
    <source>
        <dbReference type="Proteomes" id="UP000039324"/>
    </source>
</evidence>
<sequence length="286" mass="30765">MTSPAATLRTSIIDALEASNAYFETMLNMVPASVYFASAAAAVDIPVKGKYIHNKGGVEVAEHKRRRTNKDKFEDVTVTAVQAAAAAAASEPKPAPPAALHDKLASRLAELRRKRTRDASKPDKRKRQKTNAKPGKQTPSPAPSKAEQPEATPDEAGADQKNSNADDIAFGNLQVESGLTASAPKKKGSKRARLERALKKADSMGAKLRAMAPADQVKLQQDASTKLALLKAQGVKVKTDAKLLKQSIKKYDDKKKRSAKKWAGRIHADAKKKAERADEIRADIGG</sequence>
<evidence type="ECO:0000259" key="5">
    <source>
        <dbReference type="Pfam" id="PF04935"/>
    </source>
</evidence>
<dbReference type="InterPro" id="IPR029190">
    <property type="entry name" value="Rrp14/SURF6_C"/>
</dbReference>
<evidence type="ECO:0000313" key="6">
    <source>
        <dbReference type="EMBL" id="CEO96508.1"/>
    </source>
</evidence>
<accession>A0A0G4IMH1</accession>
<evidence type="ECO:0000313" key="7">
    <source>
        <dbReference type="EMBL" id="SPQ94567.1"/>
    </source>
</evidence>
<comment type="subcellular location">
    <subcellularLocation>
        <location evidence="1">Nucleus</location>
    </subcellularLocation>
</comment>
<reference evidence="7 9" key="2">
    <citation type="submission" date="2018-03" db="EMBL/GenBank/DDBJ databases">
        <authorList>
            <person name="Fogelqvist J."/>
        </authorList>
    </citation>
    <scope>NUCLEOTIDE SEQUENCE [LARGE SCALE GENOMIC DNA]</scope>
</reference>
<dbReference type="OMA" id="NWVISIP"/>
<name>A0A0G4IMH1_PLABS</name>
<organism evidence="6 8">
    <name type="scientific">Plasmodiophora brassicae</name>
    <name type="common">Clubroot disease agent</name>
    <dbReference type="NCBI Taxonomy" id="37360"/>
    <lineage>
        <taxon>Eukaryota</taxon>
        <taxon>Sar</taxon>
        <taxon>Rhizaria</taxon>
        <taxon>Endomyxa</taxon>
        <taxon>Phytomyxea</taxon>
        <taxon>Plasmodiophorida</taxon>
        <taxon>Plasmodiophoridae</taxon>
        <taxon>Plasmodiophora</taxon>
    </lineage>
</organism>
<feature type="region of interest" description="Disordered" evidence="4">
    <location>
        <begin position="254"/>
        <end position="286"/>
    </location>
</feature>
<protein>
    <recommendedName>
        <fullName evidence="5">Ribosomal RNA-processing protein 14/surfeit locus protein 6 C-terminal domain-containing protein</fullName>
    </recommendedName>
</protein>
<keyword evidence="3" id="KW-0539">Nucleus</keyword>
<evidence type="ECO:0000256" key="2">
    <source>
        <dbReference type="ARBA" id="ARBA00005904"/>
    </source>
</evidence>
<dbReference type="PANTHER" id="PTHR14369">
    <property type="entry name" value="SURFEIT LOCUS PROTEIN 6"/>
    <property type="match status" value="1"/>
</dbReference>
<dbReference type="PANTHER" id="PTHR14369:SF0">
    <property type="entry name" value="SURFEIT LOCUS PROTEIN 6"/>
    <property type="match status" value="1"/>
</dbReference>
<dbReference type="Proteomes" id="UP000039324">
    <property type="component" value="Unassembled WGS sequence"/>
</dbReference>
<dbReference type="GO" id="GO:0003677">
    <property type="term" value="F:DNA binding"/>
    <property type="evidence" value="ECO:0007669"/>
    <property type="project" value="TreeGrafter"/>
</dbReference>
<dbReference type="AlphaFoldDB" id="A0A0G4IMH1"/>